<reference evidence="1" key="1">
    <citation type="submission" date="2022-10" db="EMBL/GenBank/DDBJ databases">
        <title>Genome Sequence of Xylaria curta.</title>
        <authorList>
            <person name="Buettner E."/>
        </authorList>
    </citation>
    <scope>NUCLEOTIDE SEQUENCE</scope>
    <source>
        <strain evidence="1">Babe10</strain>
    </source>
</reference>
<gene>
    <name evidence="1" type="ORF">NUW58_g8265</name>
</gene>
<organism evidence="1 2">
    <name type="scientific">Xylaria curta</name>
    <dbReference type="NCBI Taxonomy" id="42375"/>
    <lineage>
        <taxon>Eukaryota</taxon>
        <taxon>Fungi</taxon>
        <taxon>Dikarya</taxon>
        <taxon>Ascomycota</taxon>
        <taxon>Pezizomycotina</taxon>
        <taxon>Sordariomycetes</taxon>
        <taxon>Xylariomycetidae</taxon>
        <taxon>Xylariales</taxon>
        <taxon>Xylariaceae</taxon>
        <taxon>Xylaria</taxon>
    </lineage>
</organism>
<proteinExistence type="predicted"/>
<accession>A0ACC1N9K3</accession>
<name>A0ACC1N9K3_9PEZI</name>
<dbReference type="Proteomes" id="UP001143856">
    <property type="component" value="Unassembled WGS sequence"/>
</dbReference>
<sequence>MDDQSRRRRQEQSSGSAASSSRYHINDPNASRRSYTTGGVERYRPTPTNTSPSGRSMGSTASYSGYYQESAAAFSQPMTQSTIPYQAEYPQESRPAQGYGAYNPSIIYNVPQAGTQGTVYETPQQFPSRQASAQSSVYETSQQFPSRQAAGLQMMPTDVAAPYFPSEPTNTAAAANLQPQTASSSTSAVYQQTPTDQRIMQQSYPGSIASMTALAQPGAEQIVEADDYNPASSATAQTTSDQAAAQMGEAYEQYQGALREIFTNIQSGRLHTASESLLGVSEWLLSKVVDLGLAGDEESLHQDRLKLWRDFNYAWLSLFMKQKDFLQSNPAPQRGQDALSLDILKKMGNQLTRLCNGIERYGLVDYECGVWEERIMDILLECLDIYESANNEPGPSGPRRSGAGGPSHGP</sequence>
<keyword evidence="2" id="KW-1185">Reference proteome</keyword>
<evidence type="ECO:0000313" key="1">
    <source>
        <dbReference type="EMBL" id="KAJ2975764.1"/>
    </source>
</evidence>
<protein>
    <submittedName>
        <fullName evidence="1">Uncharacterized protein</fullName>
    </submittedName>
</protein>
<dbReference type="EMBL" id="JAPDGR010002441">
    <property type="protein sequence ID" value="KAJ2975764.1"/>
    <property type="molecule type" value="Genomic_DNA"/>
</dbReference>
<evidence type="ECO:0000313" key="2">
    <source>
        <dbReference type="Proteomes" id="UP001143856"/>
    </source>
</evidence>
<comment type="caution">
    <text evidence="1">The sequence shown here is derived from an EMBL/GenBank/DDBJ whole genome shotgun (WGS) entry which is preliminary data.</text>
</comment>